<dbReference type="PANTHER" id="PTHR46359">
    <property type="entry name" value="GEO07743P1"/>
    <property type="match status" value="1"/>
</dbReference>
<dbReference type="Proteomes" id="UP001627284">
    <property type="component" value="Unassembled WGS sequence"/>
</dbReference>
<keyword evidence="1" id="KW-0479">Metal-binding</keyword>
<feature type="region of interest" description="Disordered" evidence="2">
    <location>
        <begin position="1"/>
        <end position="23"/>
    </location>
</feature>
<dbReference type="InterPro" id="IPR052804">
    <property type="entry name" value="UEC_component"/>
</dbReference>
<gene>
    <name evidence="4" type="ORF">AABB24_015685</name>
</gene>
<feature type="domain" description="RING-type" evidence="3">
    <location>
        <begin position="102"/>
        <end position="143"/>
    </location>
</feature>
<evidence type="ECO:0000256" key="2">
    <source>
        <dbReference type="SAM" id="MobiDB-lite"/>
    </source>
</evidence>
<evidence type="ECO:0000313" key="5">
    <source>
        <dbReference type="Proteomes" id="UP001627284"/>
    </source>
</evidence>
<dbReference type="AlphaFoldDB" id="A0ABD2TT88"/>
<dbReference type="SMART" id="SM00184">
    <property type="entry name" value="RING"/>
    <property type="match status" value="1"/>
</dbReference>
<dbReference type="SUPFAM" id="SSF57850">
    <property type="entry name" value="RING/U-box"/>
    <property type="match status" value="1"/>
</dbReference>
<dbReference type="GO" id="GO:0008270">
    <property type="term" value="F:zinc ion binding"/>
    <property type="evidence" value="ECO:0007669"/>
    <property type="project" value="UniProtKB-KW"/>
</dbReference>
<dbReference type="PANTHER" id="PTHR46359:SF2">
    <property type="entry name" value="GEO07743P1"/>
    <property type="match status" value="1"/>
</dbReference>
<keyword evidence="1" id="KW-0862">Zinc</keyword>
<comment type="caution">
    <text evidence="4">The sequence shown here is derived from an EMBL/GenBank/DDBJ whole genome shotgun (WGS) entry which is preliminary data.</text>
</comment>
<reference evidence="4 5" key="1">
    <citation type="submission" date="2024-05" db="EMBL/GenBank/DDBJ databases">
        <title>De novo assembly of an allotetraploid wild potato.</title>
        <authorList>
            <person name="Hosaka A.J."/>
        </authorList>
    </citation>
    <scope>NUCLEOTIDE SEQUENCE [LARGE SCALE GENOMIC DNA]</scope>
    <source>
        <tissue evidence="4">Young leaves</tissue>
    </source>
</reference>
<dbReference type="Gene3D" id="3.30.40.10">
    <property type="entry name" value="Zinc/RING finger domain, C3HC4 (zinc finger)"/>
    <property type="match status" value="1"/>
</dbReference>
<evidence type="ECO:0000256" key="1">
    <source>
        <dbReference type="PROSITE-ProRule" id="PRU00175"/>
    </source>
</evidence>
<keyword evidence="5" id="KW-1185">Reference proteome</keyword>
<dbReference type="Pfam" id="PF13639">
    <property type="entry name" value="zf-RING_2"/>
    <property type="match status" value="1"/>
</dbReference>
<name>A0ABD2TT88_9SOLN</name>
<proteinExistence type="predicted"/>
<sequence>MEGESSNTYEDFEEDPLPTDPNWLVIPQLRGNIGRMFASEQSALDMNSDELDALSITVQDISISKDDKPRPAPVVGHRFVPEDIIETLPTVYVEDDKPDDLCPICNYGAEKGEQWLQLPCKHILHIDCGRRLLARKNACPTCNNKVPVGDAVYDGWISKEKEDREEKEGYEKSRIDNKNMYI</sequence>
<dbReference type="EMBL" id="JBJKTR010000009">
    <property type="protein sequence ID" value="KAL3358697.1"/>
    <property type="molecule type" value="Genomic_DNA"/>
</dbReference>
<protein>
    <recommendedName>
        <fullName evidence="3">RING-type domain-containing protein</fullName>
    </recommendedName>
</protein>
<keyword evidence="1" id="KW-0863">Zinc-finger</keyword>
<feature type="region of interest" description="Disordered" evidence="2">
    <location>
        <begin position="163"/>
        <end position="182"/>
    </location>
</feature>
<evidence type="ECO:0000259" key="3">
    <source>
        <dbReference type="PROSITE" id="PS50089"/>
    </source>
</evidence>
<dbReference type="PROSITE" id="PS50089">
    <property type="entry name" value="ZF_RING_2"/>
    <property type="match status" value="1"/>
</dbReference>
<evidence type="ECO:0000313" key="4">
    <source>
        <dbReference type="EMBL" id="KAL3358697.1"/>
    </source>
</evidence>
<organism evidence="4 5">
    <name type="scientific">Solanum stoloniferum</name>
    <dbReference type="NCBI Taxonomy" id="62892"/>
    <lineage>
        <taxon>Eukaryota</taxon>
        <taxon>Viridiplantae</taxon>
        <taxon>Streptophyta</taxon>
        <taxon>Embryophyta</taxon>
        <taxon>Tracheophyta</taxon>
        <taxon>Spermatophyta</taxon>
        <taxon>Magnoliopsida</taxon>
        <taxon>eudicotyledons</taxon>
        <taxon>Gunneridae</taxon>
        <taxon>Pentapetalae</taxon>
        <taxon>asterids</taxon>
        <taxon>lamiids</taxon>
        <taxon>Solanales</taxon>
        <taxon>Solanaceae</taxon>
        <taxon>Solanoideae</taxon>
        <taxon>Solaneae</taxon>
        <taxon>Solanum</taxon>
    </lineage>
</organism>
<dbReference type="InterPro" id="IPR013083">
    <property type="entry name" value="Znf_RING/FYVE/PHD"/>
</dbReference>
<dbReference type="InterPro" id="IPR001841">
    <property type="entry name" value="Znf_RING"/>
</dbReference>
<accession>A0ABD2TT88</accession>